<organism evidence="1 2">
    <name type="scientific">Laodelphax striatellus</name>
    <name type="common">Small brown planthopper</name>
    <name type="synonym">Delphax striatella</name>
    <dbReference type="NCBI Taxonomy" id="195883"/>
    <lineage>
        <taxon>Eukaryota</taxon>
        <taxon>Metazoa</taxon>
        <taxon>Ecdysozoa</taxon>
        <taxon>Arthropoda</taxon>
        <taxon>Hexapoda</taxon>
        <taxon>Insecta</taxon>
        <taxon>Pterygota</taxon>
        <taxon>Neoptera</taxon>
        <taxon>Paraneoptera</taxon>
        <taxon>Hemiptera</taxon>
        <taxon>Auchenorrhyncha</taxon>
        <taxon>Fulgoroidea</taxon>
        <taxon>Delphacidae</taxon>
        <taxon>Criomorphinae</taxon>
        <taxon>Laodelphax</taxon>
    </lineage>
</organism>
<protein>
    <submittedName>
        <fullName evidence="1">Uncharacterized protein</fullName>
    </submittedName>
</protein>
<keyword evidence="2" id="KW-1185">Reference proteome</keyword>
<name>A0A482WUA9_LAOST</name>
<dbReference type="Proteomes" id="UP000291343">
    <property type="component" value="Unassembled WGS sequence"/>
</dbReference>
<dbReference type="AlphaFoldDB" id="A0A482WUA9"/>
<comment type="caution">
    <text evidence="1">The sequence shown here is derived from an EMBL/GenBank/DDBJ whole genome shotgun (WGS) entry which is preliminary data.</text>
</comment>
<reference evidence="1 2" key="1">
    <citation type="journal article" date="2017" name="Gigascience">
        <title>Genome sequence of the small brown planthopper, Laodelphax striatellus.</title>
        <authorList>
            <person name="Zhu J."/>
            <person name="Jiang F."/>
            <person name="Wang X."/>
            <person name="Yang P."/>
            <person name="Bao Y."/>
            <person name="Zhao W."/>
            <person name="Wang W."/>
            <person name="Lu H."/>
            <person name="Wang Q."/>
            <person name="Cui N."/>
            <person name="Li J."/>
            <person name="Chen X."/>
            <person name="Luo L."/>
            <person name="Yu J."/>
            <person name="Kang L."/>
            <person name="Cui F."/>
        </authorList>
    </citation>
    <scope>NUCLEOTIDE SEQUENCE [LARGE SCALE GENOMIC DNA]</scope>
    <source>
        <strain evidence="1">Lst14</strain>
    </source>
</reference>
<accession>A0A482WUA9</accession>
<evidence type="ECO:0000313" key="2">
    <source>
        <dbReference type="Proteomes" id="UP000291343"/>
    </source>
</evidence>
<proteinExistence type="predicted"/>
<sequence>MATAITILPISPHSTDHYAFRIATVSLFHACSCNCTCLKNRSYVVFILGVRLDCTQDSVPIF</sequence>
<dbReference type="InParanoid" id="A0A482WUA9"/>
<gene>
    <name evidence="1" type="ORF">LSTR_LSTR005064</name>
</gene>
<dbReference type="EMBL" id="QKKF02025899">
    <property type="protein sequence ID" value="RZF36751.1"/>
    <property type="molecule type" value="Genomic_DNA"/>
</dbReference>
<evidence type="ECO:0000313" key="1">
    <source>
        <dbReference type="EMBL" id="RZF36751.1"/>
    </source>
</evidence>